<evidence type="ECO:0000313" key="2">
    <source>
        <dbReference type="Proteomes" id="UP001204376"/>
    </source>
</evidence>
<protein>
    <recommendedName>
        <fullName evidence="3">Lipoprotein</fullName>
    </recommendedName>
</protein>
<proteinExistence type="predicted"/>
<evidence type="ECO:0008006" key="3">
    <source>
        <dbReference type="Google" id="ProtNLM"/>
    </source>
</evidence>
<dbReference type="Proteomes" id="UP001204376">
    <property type="component" value="Unassembled WGS sequence"/>
</dbReference>
<keyword evidence="2" id="KW-1185">Reference proteome</keyword>
<evidence type="ECO:0000313" key="1">
    <source>
        <dbReference type="EMBL" id="MCQ6959873.1"/>
    </source>
</evidence>
<comment type="caution">
    <text evidence="1">The sequence shown here is derived from an EMBL/GenBank/DDBJ whole genome shotgun (WGS) entry which is preliminary data.</text>
</comment>
<reference evidence="1 2" key="1">
    <citation type="submission" date="2022-07" db="EMBL/GenBank/DDBJ databases">
        <title>Mucilaginibacter sp. JC4.</title>
        <authorList>
            <person name="Le V."/>
            <person name="Ko S.-R."/>
            <person name="Ahn C.-Y."/>
            <person name="Oh H.-M."/>
        </authorList>
    </citation>
    <scope>NUCLEOTIDE SEQUENCE [LARGE SCALE GENOMIC DNA]</scope>
    <source>
        <strain evidence="1 2">JC4</strain>
    </source>
</reference>
<name>A0ABT1T7I1_9SPHI</name>
<accession>A0ABT1T7I1</accession>
<organism evidence="1 2">
    <name type="scientific">Mucilaginibacter aquariorum</name>
    <dbReference type="NCBI Taxonomy" id="2967225"/>
    <lineage>
        <taxon>Bacteria</taxon>
        <taxon>Pseudomonadati</taxon>
        <taxon>Bacteroidota</taxon>
        <taxon>Sphingobacteriia</taxon>
        <taxon>Sphingobacteriales</taxon>
        <taxon>Sphingobacteriaceae</taxon>
        <taxon>Mucilaginibacter</taxon>
    </lineage>
</organism>
<dbReference type="RefSeq" id="WP_256540064.1">
    <property type="nucleotide sequence ID" value="NZ_JANHOH010000005.1"/>
</dbReference>
<dbReference type="PROSITE" id="PS51257">
    <property type="entry name" value="PROKAR_LIPOPROTEIN"/>
    <property type="match status" value="1"/>
</dbReference>
<sequence length="215" mass="23070">MKKNILTLIAIISIFSACTKEKGAPGGSGDYQPFTANSTWSYRNETTVDIGIPGVHGVVDTTVNTMTATVKVLGGKTFHLLNSVTSGEAEEGYIGFNNGIYTSRGMQEGEFVEFDYLDETKAAGYSSVTPVEVEDAEAQLKTTVVEKGINKTILGKAYSNVIHTKIETQAKENGGFKTIASVEFYIAKGVGLIALYTSFNGIQLNKSELISADIK</sequence>
<gene>
    <name evidence="1" type="ORF">NPE20_17985</name>
</gene>
<dbReference type="EMBL" id="JANHOH010000005">
    <property type="protein sequence ID" value="MCQ6959873.1"/>
    <property type="molecule type" value="Genomic_DNA"/>
</dbReference>